<accession>A0ABR9QGI5</accession>
<evidence type="ECO:0000313" key="3">
    <source>
        <dbReference type="Proteomes" id="UP001516662"/>
    </source>
</evidence>
<evidence type="ECO:0000256" key="1">
    <source>
        <dbReference type="SAM" id="Phobius"/>
    </source>
</evidence>
<dbReference type="Proteomes" id="UP001516662">
    <property type="component" value="Unassembled WGS sequence"/>
</dbReference>
<evidence type="ECO:0000313" key="2">
    <source>
        <dbReference type="EMBL" id="MBE4907607.1"/>
    </source>
</evidence>
<gene>
    <name evidence="2" type="ORF">IMZ08_05955</name>
</gene>
<feature type="transmembrane region" description="Helical" evidence="1">
    <location>
        <begin position="29"/>
        <end position="48"/>
    </location>
</feature>
<protein>
    <recommendedName>
        <fullName evidence="4">YtxH domain-containing protein</fullName>
    </recommendedName>
</protein>
<reference evidence="2 3" key="1">
    <citation type="submission" date="2020-10" db="EMBL/GenBank/DDBJ databases">
        <title>Bacillus sp. HD4P25, an endophyte from a halophyte.</title>
        <authorList>
            <person name="Sun J.-Q."/>
        </authorList>
    </citation>
    <scope>NUCLEOTIDE SEQUENCE [LARGE SCALE GENOMIC DNA]</scope>
    <source>
        <strain evidence="2 3">YIM 93174</strain>
    </source>
</reference>
<keyword evidence="3" id="KW-1185">Reference proteome</keyword>
<name>A0ABR9QGI5_9BACI</name>
<keyword evidence="1" id="KW-1133">Transmembrane helix</keyword>
<proteinExistence type="predicted"/>
<comment type="caution">
    <text evidence="2">The sequence shown here is derived from an EMBL/GenBank/DDBJ whole genome shotgun (WGS) entry which is preliminary data.</text>
</comment>
<dbReference type="RefSeq" id="WP_193535080.1">
    <property type="nucleotide sequence ID" value="NZ_JADCLJ010000011.1"/>
</dbReference>
<keyword evidence="1" id="KW-0472">Membrane</keyword>
<evidence type="ECO:0008006" key="4">
    <source>
        <dbReference type="Google" id="ProtNLM"/>
    </source>
</evidence>
<keyword evidence="1" id="KW-0812">Transmembrane</keyword>
<organism evidence="2 3">
    <name type="scientific">Litchfieldia luteola</name>
    <dbReference type="NCBI Taxonomy" id="682179"/>
    <lineage>
        <taxon>Bacteria</taxon>
        <taxon>Bacillati</taxon>
        <taxon>Bacillota</taxon>
        <taxon>Bacilli</taxon>
        <taxon>Bacillales</taxon>
        <taxon>Bacillaceae</taxon>
        <taxon>Litchfieldia</taxon>
    </lineage>
</organism>
<dbReference type="EMBL" id="JADCLJ010000011">
    <property type="protein sequence ID" value="MBE4907607.1"/>
    <property type="molecule type" value="Genomic_DNA"/>
</dbReference>
<sequence length="97" mass="10836">MNNILGILLNLMKNQDFLSMFGRKKDSKGWLWGSIIGMGIGAALVSLGKNRNMMDSIKNMTNNVNSGQKGSIPNFNLATLTEFSKELTPKRRQNNME</sequence>